<dbReference type="Pfam" id="PF18693">
    <property type="entry name" value="TRAM_2"/>
    <property type="match status" value="1"/>
</dbReference>
<keyword evidence="1 8" id="KW-0004">4Fe-4S</keyword>
<dbReference type="FunFam" id="3.80.30.20:FF:000001">
    <property type="entry name" value="tRNA-2-methylthio-N(6)-dimethylallyladenosine synthase 2"/>
    <property type="match status" value="1"/>
</dbReference>
<dbReference type="InterPro" id="IPR012340">
    <property type="entry name" value="NA-bd_OB-fold"/>
</dbReference>
<keyword evidence="7 8" id="KW-0411">Iron-sulfur</keyword>
<dbReference type="InterPro" id="IPR058240">
    <property type="entry name" value="rSAM_sf"/>
</dbReference>
<dbReference type="Gene3D" id="3.80.30.20">
    <property type="entry name" value="tm_1862 like domain"/>
    <property type="match status" value="1"/>
</dbReference>
<dbReference type="SUPFAM" id="SSF102114">
    <property type="entry name" value="Radical SAM enzymes"/>
    <property type="match status" value="1"/>
</dbReference>
<dbReference type="NCBIfam" id="TIGR00089">
    <property type="entry name" value="MiaB/RimO family radical SAM methylthiotransferase"/>
    <property type="match status" value="1"/>
</dbReference>
<dbReference type="SFLD" id="SFLDG01061">
    <property type="entry name" value="methylthiotransferase"/>
    <property type="match status" value="1"/>
</dbReference>
<feature type="binding site" evidence="8">
    <location>
        <position position="163"/>
    </location>
    <ligand>
        <name>[4Fe-4S] cluster</name>
        <dbReference type="ChEBI" id="CHEBI:49883"/>
        <label>2</label>
        <note>4Fe-4S-S-AdoMet</note>
    </ligand>
</feature>
<dbReference type="EMBL" id="QTTN01000001">
    <property type="protein sequence ID" value="REE94490.1"/>
    <property type="molecule type" value="Genomic_DNA"/>
</dbReference>
<evidence type="ECO:0000256" key="5">
    <source>
        <dbReference type="ARBA" id="ARBA00022723"/>
    </source>
</evidence>
<keyword evidence="5 8" id="KW-0479">Metal-binding</keyword>
<feature type="domain" description="TRAM" evidence="9">
    <location>
        <begin position="375"/>
        <end position="442"/>
    </location>
</feature>
<dbReference type="InterPro" id="IPR007197">
    <property type="entry name" value="rSAM"/>
</dbReference>
<evidence type="ECO:0000313" key="12">
    <source>
        <dbReference type="EMBL" id="REE94490.1"/>
    </source>
</evidence>
<keyword evidence="13" id="KW-1185">Reference proteome</keyword>
<feature type="domain" description="MTTase N-terminal" evidence="10">
    <location>
        <begin position="3"/>
        <end position="119"/>
    </location>
</feature>
<dbReference type="GO" id="GO:0035600">
    <property type="term" value="P:tRNA methylthiolation"/>
    <property type="evidence" value="ECO:0007669"/>
    <property type="project" value="UniProtKB-ARBA"/>
</dbReference>
<dbReference type="SFLD" id="SFLDG01082">
    <property type="entry name" value="B12-binding_domain_containing"/>
    <property type="match status" value="1"/>
</dbReference>
<dbReference type="RefSeq" id="WP_116187209.1">
    <property type="nucleotide sequence ID" value="NZ_QTTN01000001.1"/>
</dbReference>
<comment type="cofactor">
    <cofactor evidence="8">
        <name>[4Fe-4S] cluster</name>
        <dbReference type="ChEBI" id="CHEBI:49883"/>
    </cofactor>
    <text evidence="8">Binds 2 [4Fe-4S] clusters. One cluster is coordinated with 3 cysteines and an exchangeable S-adenosyl-L-methionine.</text>
</comment>
<dbReference type="InterPro" id="IPR013848">
    <property type="entry name" value="Methylthiotransferase_N"/>
</dbReference>
<protein>
    <recommendedName>
        <fullName evidence="8">Ribosomal protein uS12 methylthiotransferase RimO</fullName>
        <shortName evidence="8">uS12 MTTase</shortName>
        <shortName evidence="8">uS12 methylthiotransferase</shortName>
        <ecNumber evidence="8">2.8.4.4</ecNumber>
    </recommendedName>
    <alternativeName>
        <fullName evidence="8">Ribosomal protein uS12 (aspartate-C(3))-methylthiotransferase</fullName>
    </alternativeName>
    <alternativeName>
        <fullName evidence="8">Ribosome maturation factor RimO</fullName>
    </alternativeName>
</protein>
<evidence type="ECO:0000256" key="7">
    <source>
        <dbReference type="ARBA" id="ARBA00023014"/>
    </source>
</evidence>
<evidence type="ECO:0000259" key="11">
    <source>
        <dbReference type="PROSITE" id="PS51918"/>
    </source>
</evidence>
<dbReference type="InterPro" id="IPR002792">
    <property type="entry name" value="TRAM_dom"/>
</dbReference>
<dbReference type="InterPro" id="IPR005840">
    <property type="entry name" value="Ribosomal_uS12_MeSTrfase_RimO"/>
</dbReference>
<evidence type="ECO:0000256" key="2">
    <source>
        <dbReference type="ARBA" id="ARBA00022490"/>
    </source>
</evidence>
<feature type="binding site" evidence="8">
    <location>
        <position position="82"/>
    </location>
    <ligand>
        <name>[4Fe-4S] cluster</name>
        <dbReference type="ChEBI" id="CHEBI:49883"/>
        <label>1</label>
    </ligand>
</feature>
<evidence type="ECO:0000256" key="4">
    <source>
        <dbReference type="ARBA" id="ARBA00022691"/>
    </source>
</evidence>
<dbReference type="OrthoDB" id="9805215at2"/>
<feature type="domain" description="Radical SAM core" evidence="11">
    <location>
        <begin position="142"/>
        <end position="372"/>
    </location>
</feature>
<comment type="caution">
    <text evidence="12">The sequence shown here is derived from an EMBL/GenBank/DDBJ whole genome shotgun (WGS) entry which is preliminary data.</text>
</comment>
<dbReference type="GO" id="GO:0005840">
    <property type="term" value="C:ribosome"/>
    <property type="evidence" value="ECO:0007669"/>
    <property type="project" value="UniProtKB-KW"/>
</dbReference>
<dbReference type="SFLD" id="SFLDS00029">
    <property type="entry name" value="Radical_SAM"/>
    <property type="match status" value="1"/>
</dbReference>
<dbReference type="GO" id="GO:0140101">
    <property type="term" value="F:catalytic activity, acting on a tRNA"/>
    <property type="evidence" value="ECO:0007669"/>
    <property type="project" value="UniProtKB-ARBA"/>
</dbReference>
<dbReference type="SFLD" id="SFLDF00274">
    <property type="entry name" value="ribosomal_protein_S12_methylth"/>
    <property type="match status" value="1"/>
</dbReference>
<evidence type="ECO:0000256" key="8">
    <source>
        <dbReference type="HAMAP-Rule" id="MF_01865"/>
    </source>
</evidence>
<dbReference type="AlphaFoldDB" id="A0A3D9SJF5"/>
<evidence type="ECO:0000259" key="10">
    <source>
        <dbReference type="PROSITE" id="PS51449"/>
    </source>
</evidence>
<keyword evidence="2 8" id="KW-0963">Cytoplasm</keyword>
<sequence>MTERVKVVTLGCEKNLVDSEIMSGLIDARGYQLVDQADDATVIIVNTCGFIDAAKEESVNTILDMAEFKQTGRLKALIVSGCLTQRYKKQLMEEMPEIDGIVGTGDFHHITDIVDEALNGKRPVKVGNPAFDYDQKLPRLVTTPRYTAYVKIAEGCDNACTFCSIPIMRGKFRSRSIESIVAEVQQLADQGVKEVSLIAQDSTNYGTDLYDKFMLPELLNRVSEVEGIAWVRLHYAYPGFFSDELIETIANNPKVCNYIDMPLQHSEDSILKRMRRPGRQTDTRALVQRIRSRIPDVALRTSIIVGFPGETEEDFERLCDFVREMKFDRLGVFTYSPEEDTPAVRLPNEVPEDVKEWRSNTLMEIQRQVSKELNGKHIGKEIDVLVERYDGRSDVYVGRSAYDAPEIDGEVFISKCKAAIGEIQRVRITHAYEFDMSGEGLS</sequence>
<feature type="binding site" evidence="8">
    <location>
        <position position="156"/>
    </location>
    <ligand>
        <name>[4Fe-4S] cluster</name>
        <dbReference type="ChEBI" id="CHEBI:49883"/>
        <label>2</label>
        <note>4Fe-4S-S-AdoMet</note>
    </ligand>
</feature>
<dbReference type="GO" id="GO:0103039">
    <property type="term" value="F:protein methylthiotransferase activity"/>
    <property type="evidence" value="ECO:0007669"/>
    <property type="project" value="UniProtKB-EC"/>
</dbReference>
<dbReference type="InterPro" id="IPR006638">
    <property type="entry name" value="Elp3/MiaA/NifB-like_rSAM"/>
</dbReference>
<evidence type="ECO:0000256" key="3">
    <source>
        <dbReference type="ARBA" id="ARBA00022679"/>
    </source>
</evidence>
<dbReference type="Proteomes" id="UP000256304">
    <property type="component" value="Unassembled WGS sequence"/>
</dbReference>
<name>A0A3D9SJF5_9BACL</name>
<evidence type="ECO:0000259" key="9">
    <source>
        <dbReference type="PROSITE" id="PS50926"/>
    </source>
</evidence>
<dbReference type="EC" id="2.8.4.4" evidence="8"/>
<keyword evidence="12" id="KW-0689">Ribosomal protein</keyword>
<evidence type="ECO:0000256" key="6">
    <source>
        <dbReference type="ARBA" id="ARBA00023004"/>
    </source>
</evidence>
<comment type="subcellular location">
    <subcellularLocation>
        <location evidence="8">Cytoplasm</location>
    </subcellularLocation>
</comment>
<dbReference type="PROSITE" id="PS51449">
    <property type="entry name" value="MTTASE_N"/>
    <property type="match status" value="1"/>
</dbReference>
<dbReference type="InterPro" id="IPR038135">
    <property type="entry name" value="Methylthiotransferase_N_sf"/>
</dbReference>
<keyword evidence="4 8" id="KW-0949">S-adenosyl-L-methionine</keyword>
<dbReference type="HAMAP" id="MF_01865">
    <property type="entry name" value="MTTase_RimO"/>
    <property type="match status" value="1"/>
</dbReference>
<dbReference type="Pfam" id="PF00919">
    <property type="entry name" value="UPF0004"/>
    <property type="match status" value="1"/>
</dbReference>
<comment type="similarity">
    <text evidence="8">Belongs to the methylthiotransferase family. RimO subfamily.</text>
</comment>
<dbReference type="GO" id="GO:0005829">
    <property type="term" value="C:cytosol"/>
    <property type="evidence" value="ECO:0007669"/>
    <property type="project" value="TreeGrafter"/>
</dbReference>
<dbReference type="PROSITE" id="PS51918">
    <property type="entry name" value="RADICAL_SAM"/>
    <property type="match status" value="1"/>
</dbReference>
<dbReference type="Pfam" id="PF04055">
    <property type="entry name" value="Radical_SAM"/>
    <property type="match status" value="1"/>
</dbReference>
<feature type="binding site" evidence="8">
    <location>
        <position position="160"/>
    </location>
    <ligand>
        <name>[4Fe-4S] cluster</name>
        <dbReference type="ChEBI" id="CHEBI:49883"/>
        <label>2</label>
        <note>4Fe-4S-S-AdoMet</note>
    </ligand>
</feature>
<dbReference type="PROSITE" id="PS50926">
    <property type="entry name" value="TRAM"/>
    <property type="match status" value="1"/>
</dbReference>
<gene>
    <name evidence="8" type="primary">rimO</name>
    <name evidence="12" type="ORF">A8990_101284</name>
</gene>
<keyword evidence="12" id="KW-0687">Ribonucleoprotein</keyword>
<dbReference type="InterPro" id="IPR023404">
    <property type="entry name" value="rSAM_horseshoe"/>
</dbReference>
<dbReference type="Gene3D" id="3.40.50.12160">
    <property type="entry name" value="Methylthiotransferase, N-terminal domain"/>
    <property type="match status" value="1"/>
</dbReference>
<dbReference type="GO" id="GO:0046872">
    <property type="term" value="F:metal ion binding"/>
    <property type="evidence" value="ECO:0007669"/>
    <property type="project" value="UniProtKB-KW"/>
</dbReference>
<feature type="binding site" evidence="8">
    <location>
        <position position="48"/>
    </location>
    <ligand>
        <name>[4Fe-4S] cluster</name>
        <dbReference type="ChEBI" id="CHEBI:49883"/>
        <label>1</label>
    </ligand>
</feature>
<dbReference type="InterPro" id="IPR020612">
    <property type="entry name" value="Methylthiotransferase_CS"/>
</dbReference>
<evidence type="ECO:0000256" key="1">
    <source>
        <dbReference type="ARBA" id="ARBA00022485"/>
    </source>
</evidence>
<evidence type="ECO:0000313" key="13">
    <source>
        <dbReference type="Proteomes" id="UP000256304"/>
    </source>
</evidence>
<dbReference type="PANTHER" id="PTHR43837:SF1">
    <property type="entry name" value="RIBOSOMAL PROTEIN US12 METHYLTHIOTRANSFERASE RIMO"/>
    <property type="match status" value="1"/>
</dbReference>
<keyword evidence="6 8" id="KW-0408">Iron</keyword>
<dbReference type="PROSITE" id="PS01278">
    <property type="entry name" value="MTTASE_RADICAL"/>
    <property type="match status" value="1"/>
</dbReference>
<proteinExistence type="inferred from homology"/>
<accession>A0A3D9SJF5</accession>
<dbReference type="CDD" id="cd01335">
    <property type="entry name" value="Radical_SAM"/>
    <property type="match status" value="1"/>
</dbReference>
<dbReference type="InterPro" id="IPR005839">
    <property type="entry name" value="Methylthiotransferase"/>
</dbReference>
<keyword evidence="3 8" id="KW-0808">Transferase</keyword>
<dbReference type="NCBIfam" id="TIGR01125">
    <property type="entry name" value="30S ribosomal protein S12 methylthiotransferase RimO"/>
    <property type="match status" value="1"/>
</dbReference>
<dbReference type="Gene3D" id="2.40.50.140">
    <property type="entry name" value="Nucleic acid-binding proteins"/>
    <property type="match status" value="1"/>
</dbReference>
<comment type="catalytic activity">
    <reaction evidence="8">
        <text>L-aspartate(89)-[ribosomal protein uS12]-hydrogen + (sulfur carrier)-SH + AH2 + 2 S-adenosyl-L-methionine = 3-methylsulfanyl-L-aspartate(89)-[ribosomal protein uS12]-hydrogen + (sulfur carrier)-H + 5'-deoxyadenosine + L-methionine + A + S-adenosyl-L-homocysteine + 2 H(+)</text>
        <dbReference type="Rhea" id="RHEA:37087"/>
        <dbReference type="Rhea" id="RHEA-COMP:10460"/>
        <dbReference type="Rhea" id="RHEA-COMP:10461"/>
        <dbReference type="Rhea" id="RHEA-COMP:14737"/>
        <dbReference type="Rhea" id="RHEA-COMP:14739"/>
        <dbReference type="ChEBI" id="CHEBI:13193"/>
        <dbReference type="ChEBI" id="CHEBI:15378"/>
        <dbReference type="ChEBI" id="CHEBI:17319"/>
        <dbReference type="ChEBI" id="CHEBI:17499"/>
        <dbReference type="ChEBI" id="CHEBI:29917"/>
        <dbReference type="ChEBI" id="CHEBI:29961"/>
        <dbReference type="ChEBI" id="CHEBI:57844"/>
        <dbReference type="ChEBI" id="CHEBI:57856"/>
        <dbReference type="ChEBI" id="CHEBI:59789"/>
        <dbReference type="ChEBI" id="CHEBI:64428"/>
        <dbReference type="ChEBI" id="CHEBI:73599"/>
        <dbReference type="EC" id="2.8.4.4"/>
    </reaction>
</comment>
<feature type="binding site" evidence="8">
    <location>
        <position position="12"/>
    </location>
    <ligand>
        <name>[4Fe-4S] cluster</name>
        <dbReference type="ChEBI" id="CHEBI:49883"/>
        <label>1</label>
    </ligand>
</feature>
<reference evidence="12 13" key="1">
    <citation type="submission" date="2018-08" db="EMBL/GenBank/DDBJ databases">
        <title>Genomic Encyclopedia of Type Strains, Phase III (KMG-III): the genomes of soil and plant-associated and newly described type strains.</title>
        <authorList>
            <person name="Whitman W."/>
        </authorList>
    </citation>
    <scope>NUCLEOTIDE SEQUENCE [LARGE SCALE GENOMIC DNA]</scope>
    <source>
        <strain evidence="12 13">CGMCC 1.10966</strain>
    </source>
</reference>
<dbReference type="GO" id="GO:0051539">
    <property type="term" value="F:4 iron, 4 sulfur cluster binding"/>
    <property type="evidence" value="ECO:0007669"/>
    <property type="project" value="UniProtKB-UniRule"/>
</dbReference>
<dbReference type="SMART" id="SM00729">
    <property type="entry name" value="Elp3"/>
    <property type="match status" value="1"/>
</dbReference>
<organism evidence="12 13">
    <name type="scientific">Paenibacillus taihuensis</name>
    <dbReference type="NCBI Taxonomy" id="1156355"/>
    <lineage>
        <taxon>Bacteria</taxon>
        <taxon>Bacillati</taxon>
        <taxon>Bacillota</taxon>
        <taxon>Bacilli</taxon>
        <taxon>Bacillales</taxon>
        <taxon>Paenibacillaceae</taxon>
        <taxon>Paenibacillus</taxon>
    </lineage>
</organism>
<dbReference type="PANTHER" id="PTHR43837">
    <property type="entry name" value="RIBOSOMAL PROTEIN S12 METHYLTHIOTRANSFERASE RIMO"/>
    <property type="match status" value="1"/>
</dbReference>
<dbReference type="GO" id="GO:0035599">
    <property type="term" value="F:aspartic acid methylthiotransferase activity"/>
    <property type="evidence" value="ECO:0007669"/>
    <property type="project" value="TreeGrafter"/>
</dbReference>
<comment type="function">
    <text evidence="8">Catalyzes the methylthiolation of an aspartic acid residue of ribosomal protein uS12.</text>
</comment>